<dbReference type="OrthoDB" id="9802624at2"/>
<gene>
    <name evidence="10" type="primary">hpcH</name>
    <name evidence="10" type="ORF">RIdsm_04849</name>
    <name evidence="9" type="ORF">XM52_02095</name>
</gene>
<dbReference type="GO" id="GO:0005737">
    <property type="term" value="C:cytoplasm"/>
    <property type="evidence" value="ECO:0007669"/>
    <property type="project" value="TreeGrafter"/>
</dbReference>
<keyword evidence="5" id="KW-0670">Pyruvate</keyword>
<evidence type="ECO:0000256" key="1">
    <source>
        <dbReference type="ARBA" id="ARBA00001968"/>
    </source>
</evidence>
<dbReference type="Gene3D" id="3.20.20.60">
    <property type="entry name" value="Phosphoenolpyruvate-binding domains"/>
    <property type="match status" value="1"/>
</dbReference>
<evidence type="ECO:0000256" key="2">
    <source>
        <dbReference type="ARBA" id="ARBA00005568"/>
    </source>
</evidence>
<evidence type="ECO:0000313" key="11">
    <source>
        <dbReference type="Proteomes" id="UP000051401"/>
    </source>
</evidence>
<dbReference type="FunFam" id="3.20.20.60:FF:000004">
    <property type="entry name" value="5-keto-4-deoxy-D-glucarate aldolase"/>
    <property type="match status" value="1"/>
</dbReference>
<sequence length="256" mass="27453">MSAPENTFKTALKRGDKLYGCWAGFADPYPTEVLATAGFDWLTLDAEHAPNDLRTLMAQLQVLEGKPCQPVVRLPMGEPWLIKQVLDAGAQTLLIPMVDSADEARALVRAMRYPPHGIRGSGAALARASQFSAVPDYITTANDQMCLLVQIESRAAVAALDDILAVEGVDGIFIGPSDLANDMGYLGDSNAPEVRDTIKDVLARAAASDTAACILALDHETALTYRDWGAQIMAVGIDVLMLAQTARAVAQKWRDG</sequence>
<proteinExistence type="inferred from homology"/>
<dbReference type="InterPro" id="IPR040442">
    <property type="entry name" value="Pyrv_kinase-like_dom_sf"/>
</dbReference>
<evidence type="ECO:0000256" key="4">
    <source>
        <dbReference type="ARBA" id="ARBA00023239"/>
    </source>
</evidence>
<dbReference type="KEGG" id="rid:RIdsm_04849"/>
<accession>A0A0T5PEI4</accession>
<evidence type="ECO:0000259" key="8">
    <source>
        <dbReference type="Pfam" id="PF03328"/>
    </source>
</evidence>
<dbReference type="RefSeq" id="WP_057812778.1">
    <property type="nucleotide sequence ID" value="NZ_CP031598.1"/>
</dbReference>
<comment type="cofactor">
    <cofactor evidence="1">
        <name>a divalent metal cation</name>
        <dbReference type="ChEBI" id="CHEBI:60240"/>
    </cofactor>
</comment>
<keyword evidence="3" id="KW-0479">Metal-binding</keyword>
<dbReference type="InterPro" id="IPR050251">
    <property type="entry name" value="HpcH-HpaI_aldolase"/>
</dbReference>
<dbReference type="EMBL" id="CP031598">
    <property type="protein sequence ID" value="QEW29007.1"/>
    <property type="molecule type" value="Genomic_DNA"/>
</dbReference>
<evidence type="ECO:0000256" key="6">
    <source>
        <dbReference type="ARBA" id="ARBA00045074"/>
    </source>
</evidence>
<keyword evidence="4 10" id="KW-0456">Lyase</keyword>
<name>A0A0T5PEI4_9RHOB</name>
<dbReference type="STRING" id="540747.SAMN04488031_102653"/>
<dbReference type="GO" id="GO:0016832">
    <property type="term" value="F:aldehyde-lyase activity"/>
    <property type="evidence" value="ECO:0007669"/>
    <property type="project" value="UniProtKB-ARBA"/>
</dbReference>
<dbReference type="InterPro" id="IPR005000">
    <property type="entry name" value="Aldolase/citrate-lyase_domain"/>
</dbReference>
<comment type="similarity">
    <text evidence="2">Belongs to the HpcH/HpaI aldolase family.</text>
</comment>
<evidence type="ECO:0000256" key="3">
    <source>
        <dbReference type="ARBA" id="ARBA00022723"/>
    </source>
</evidence>
<dbReference type="GO" id="GO:0046872">
    <property type="term" value="F:metal ion binding"/>
    <property type="evidence" value="ECO:0007669"/>
    <property type="project" value="UniProtKB-KW"/>
</dbReference>
<dbReference type="Proteomes" id="UP000325785">
    <property type="component" value="Chromosome"/>
</dbReference>
<evidence type="ECO:0000313" key="10">
    <source>
        <dbReference type="EMBL" id="QEW29007.1"/>
    </source>
</evidence>
<dbReference type="Proteomes" id="UP000051401">
    <property type="component" value="Unassembled WGS sequence"/>
</dbReference>
<evidence type="ECO:0000256" key="5">
    <source>
        <dbReference type="ARBA" id="ARBA00023317"/>
    </source>
</evidence>
<reference evidence="9 11" key="1">
    <citation type="submission" date="2015-04" db="EMBL/GenBank/DDBJ databases">
        <title>The draft genome sequence of Roseovarius indicus B108T.</title>
        <authorList>
            <person name="Li G."/>
            <person name="Lai Q."/>
            <person name="Shao Z."/>
            <person name="Yan P."/>
        </authorList>
    </citation>
    <scope>NUCLEOTIDE SEQUENCE [LARGE SCALE GENOMIC DNA]</scope>
    <source>
        <strain evidence="9 11">B108</strain>
    </source>
</reference>
<feature type="domain" description="HpcH/HpaI aldolase/citrate lyase" evidence="8">
    <location>
        <begin position="19"/>
        <end position="242"/>
    </location>
</feature>
<dbReference type="PATRIC" id="fig|540747.5.peg.424"/>
<dbReference type="SUPFAM" id="SSF51621">
    <property type="entry name" value="Phosphoenolpyruvate/pyruvate domain"/>
    <property type="match status" value="1"/>
</dbReference>
<dbReference type="PANTHER" id="PTHR30502:SF0">
    <property type="entry name" value="PHOSPHOENOLPYRUVATE CARBOXYLASE FAMILY PROTEIN"/>
    <property type="match status" value="1"/>
</dbReference>
<dbReference type="PANTHER" id="PTHR30502">
    <property type="entry name" value="2-KETO-3-DEOXY-L-RHAMNONATE ALDOLASE"/>
    <property type="match status" value="1"/>
</dbReference>
<comment type="catalytic activity">
    <reaction evidence="6">
        <text>D-glyceraldehyde + pyruvate = 2-dehydro-3-deoxy-L-galactonate</text>
        <dbReference type="Rhea" id="RHEA:80055"/>
        <dbReference type="ChEBI" id="CHEBI:15361"/>
        <dbReference type="ChEBI" id="CHEBI:17378"/>
        <dbReference type="ChEBI" id="CHEBI:75545"/>
    </reaction>
</comment>
<dbReference type="Pfam" id="PF03328">
    <property type="entry name" value="HpcH_HpaI"/>
    <property type="match status" value="1"/>
</dbReference>
<evidence type="ECO:0000313" key="9">
    <source>
        <dbReference type="EMBL" id="KRS19654.1"/>
    </source>
</evidence>
<dbReference type="InterPro" id="IPR015813">
    <property type="entry name" value="Pyrv/PenolPyrv_kinase-like_dom"/>
</dbReference>
<evidence type="ECO:0000313" key="12">
    <source>
        <dbReference type="Proteomes" id="UP000325785"/>
    </source>
</evidence>
<dbReference type="AlphaFoldDB" id="A0A0T5PEI4"/>
<organism evidence="9 11">
    <name type="scientific">Roseovarius indicus</name>
    <dbReference type="NCBI Taxonomy" id="540747"/>
    <lineage>
        <taxon>Bacteria</taxon>
        <taxon>Pseudomonadati</taxon>
        <taxon>Pseudomonadota</taxon>
        <taxon>Alphaproteobacteria</taxon>
        <taxon>Rhodobacterales</taxon>
        <taxon>Roseobacteraceae</taxon>
        <taxon>Roseovarius</taxon>
    </lineage>
</organism>
<dbReference type="EMBL" id="LAXI01000001">
    <property type="protein sequence ID" value="KRS19654.1"/>
    <property type="molecule type" value="Genomic_DNA"/>
</dbReference>
<keyword evidence="11" id="KW-1185">Reference proteome</keyword>
<protein>
    <recommendedName>
        <fullName evidence="7">Hydroxypyruvate/pyruvate aldolase</fullName>
    </recommendedName>
</protein>
<reference evidence="10 12" key="2">
    <citation type="submission" date="2018-08" db="EMBL/GenBank/DDBJ databases">
        <title>Genetic Globetrotter - A new plasmid hitch-hiking vast phylogenetic and geographic distances.</title>
        <authorList>
            <person name="Vollmers J."/>
            <person name="Petersen J."/>
        </authorList>
    </citation>
    <scope>NUCLEOTIDE SEQUENCE [LARGE SCALE GENOMIC DNA]</scope>
    <source>
        <strain evidence="10 12">DSM 26383</strain>
    </source>
</reference>
<evidence type="ECO:0000256" key="7">
    <source>
        <dbReference type="ARBA" id="ARBA00068169"/>
    </source>
</evidence>